<accession>A0A1R3GV44</accession>
<protein>
    <submittedName>
        <fullName evidence="1">Disease resistance protein</fullName>
    </submittedName>
</protein>
<reference evidence="2" key="1">
    <citation type="submission" date="2013-09" db="EMBL/GenBank/DDBJ databases">
        <title>Corchorus olitorius genome sequencing.</title>
        <authorList>
            <person name="Alam M."/>
            <person name="Haque M.S."/>
            <person name="Islam M.S."/>
            <person name="Emdad E.M."/>
            <person name="Islam M.M."/>
            <person name="Ahmed B."/>
            <person name="Halim A."/>
            <person name="Hossen Q.M.M."/>
            <person name="Hossain M.Z."/>
            <person name="Ahmed R."/>
            <person name="Khan M.M."/>
            <person name="Islam R."/>
            <person name="Rashid M.M."/>
            <person name="Khan S.A."/>
            <person name="Rahman M.S."/>
            <person name="Alam M."/>
            <person name="Yahiya A.S."/>
            <person name="Khan M.S."/>
            <person name="Azam M.S."/>
            <person name="Haque T."/>
            <person name="Lashkar M.Z.H."/>
            <person name="Akhand A.I."/>
            <person name="Morshed G."/>
            <person name="Roy S."/>
            <person name="Uddin K.S."/>
            <person name="Rabeya T."/>
            <person name="Hossain A.S."/>
            <person name="Chowdhury A."/>
            <person name="Snigdha A.R."/>
            <person name="Mortoza M.S."/>
            <person name="Matin S.A."/>
            <person name="Hoque S.M.E."/>
            <person name="Islam M.K."/>
            <person name="Roy D.K."/>
            <person name="Haider R."/>
            <person name="Moosa M.M."/>
            <person name="Elias S.M."/>
            <person name="Hasan A.M."/>
            <person name="Jahan S."/>
            <person name="Shafiuddin M."/>
            <person name="Mahmood N."/>
            <person name="Shommy N.S."/>
        </authorList>
    </citation>
    <scope>NUCLEOTIDE SEQUENCE [LARGE SCALE GENOMIC DNA]</scope>
    <source>
        <strain evidence="2">cv. O-4</strain>
    </source>
</reference>
<gene>
    <name evidence="1" type="ORF">COLO4_33279</name>
</gene>
<dbReference type="Proteomes" id="UP000187203">
    <property type="component" value="Unassembled WGS sequence"/>
</dbReference>
<name>A0A1R3GV44_9ROSI</name>
<evidence type="ECO:0000313" key="1">
    <source>
        <dbReference type="EMBL" id="OMO61998.1"/>
    </source>
</evidence>
<dbReference type="AlphaFoldDB" id="A0A1R3GV44"/>
<sequence length="52" mass="6104">MCSFSVANTQSNDLLYLASFEMHCPLFCSVLILDYRLMLPELLRACWWMVEV</sequence>
<comment type="caution">
    <text evidence="1">The sequence shown here is derived from an EMBL/GenBank/DDBJ whole genome shotgun (WGS) entry which is preliminary data.</text>
</comment>
<evidence type="ECO:0000313" key="2">
    <source>
        <dbReference type="Proteomes" id="UP000187203"/>
    </source>
</evidence>
<keyword evidence="2" id="KW-1185">Reference proteome</keyword>
<organism evidence="1 2">
    <name type="scientific">Corchorus olitorius</name>
    <dbReference type="NCBI Taxonomy" id="93759"/>
    <lineage>
        <taxon>Eukaryota</taxon>
        <taxon>Viridiplantae</taxon>
        <taxon>Streptophyta</taxon>
        <taxon>Embryophyta</taxon>
        <taxon>Tracheophyta</taxon>
        <taxon>Spermatophyta</taxon>
        <taxon>Magnoliopsida</taxon>
        <taxon>eudicotyledons</taxon>
        <taxon>Gunneridae</taxon>
        <taxon>Pentapetalae</taxon>
        <taxon>rosids</taxon>
        <taxon>malvids</taxon>
        <taxon>Malvales</taxon>
        <taxon>Malvaceae</taxon>
        <taxon>Grewioideae</taxon>
        <taxon>Apeibeae</taxon>
        <taxon>Corchorus</taxon>
    </lineage>
</organism>
<dbReference type="EMBL" id="AWUE01021511">
    <property type="protein sequence ID" value="OMO61998.1"/>
    <property type="molecule type" value="Genomic_DNA"/>
</dbReference>
<proteinExistence type="predicted"/>